<dbReference type="Gene3D" id="3.30.230.10">
    <property type="match status" value="1"/>
</dbReference>
<dbReference type="SUPFAM" id="SSF54211">
    <property type="entry name" value="Ribosomal protein S5 domain 2-like"/>
    <property type="match status" value="1"/>
</dbReference>
<comment type="similarity">
    <text evidence="7">Belongs to the GHMP kinase family. Homoserine kinase subfamily.</text>
</comment>
<dbReference type="GO" id="GO:0005524">
    <property type="term" value="F:ATP binding"/>
    <property type="evidence" value="ECO:0007669"/>
    <property type="project" value="UniProtKB-UniRule"/>
</dbReference>
<accession>A0AAP4C6K0</accession>
<dbReference type="EC" id="2.7.1.39" evidence="7 8"/>
<sequence length="364" mass="38180">MMCDVEPVRDEHGRLMLVAGRAVTVRVPSTSANLGPGYDSLGLALGYGDRLMVRTRQEPGVSVEINGEGSDTLPRDESHLVVKTMRRTWTDLGVSADVIDAVGLELVAENRIPHGRGQGSSAAAIVSAVFAAAGLAGFDTDRERDVLFQLAAHYEGHPDNVAPAVYGGYTMSFAEDAVDVSEPRTVDEARAAGADSDAAVACGATLSPVAGAEFSTVAARVHPQLTPVVAVPETTLSTDAARSLLPAVVDHADAAADAGRAALLTYAITQDPRHLMRATRDWLHERYREEAMPESAQLVRAARAAGCAAVISGAGPTVLVLAHGEIHADAALKVLKEVTSGGGWDVFMPGLDERGVMVEVYRNA</sequence>
<dbReference type="InterPro" id="IPR020568">
    <property type="entry name" value="Ribosomal_Su5_D2-typ_SF"/>
</dbReference>
<organism evidence="11 12">
    <name type="scientific">Pseudoglutamicibacter cumminsii</name>
    <dbReference type="NCBI Taxonomy" id="156979"/>
    <lineage>
        <taxon>Bacteria</taxon>
        <taxon>Bacillati</taxon>
        <taxon>Actinomycetota</taxon>
        <taxon>Actinomycetes</taxon>
        <taxon>Micrococcales</taxon>
        <taxon>Micrococcaceae</taxon>
        <taxon>Pseudoglutamicibacter</taxon>
    </lineage>
</organism>
<dbReference type="Gene3D" id="3.30.70.890">
    <property type="entry name" value="GHMP kinase, C-terminal domain"/>
    <property type="match status" value="1"/>
</dbReference>
<evidence type="ECO:0000256" key="8">
    <source>
        <dbReference type="NCBIfam" id="TIGR00191"/>
    </source>
</evidence>
<keyword evidence="6 7" id="KW-0067">ATP-binding</keyword>
<evidence type="ECO:0000313" key="12">
    <source>
        <dbReference type="Proteomes" id="UP001240483"/>
    </source>
</evidence>
<dbReference type="Pfam" id="PF00288">
    <property type="entry name" value="GHMP_kinases_N"/>
    <property type="match status" value="1"/>
</dbReference>
<evidence type="ECO:0000259" key="10">
    <source>
        <dbReference type="Pfam" id="PF08544"/>
    </source>
</evidence>
<keyword evidence="3 7" id="KW-0791">Threonine biosynthesis</keyword>
<evidence type="ECO:0000259" key="9">
    <source>
        <dbReference type="Pfam" id="PF00288"/>
    </source>
</evidence>
<evidence type="ECO:0000256" key="4">
    <source>
        <dbReference type="ARBA" id="ARBA00022741"/>
    </source>
</evidence>
<evidence type="ECO:0000313" key="11">
    <source>
        <dbReference type="EMBL" id="MDK6274375.1"/>
    </source>
</evidence>
<keyword evidence="2 7" id="KW-0808">Transferase</keyword>
<feature type="domain" description="GHMP kinase C-terminal" evidence="10">
    <location>
        <begin position="274"/>
        <end position="337"/>
    </location>
</feature>
<comment type="pathway">
    <text evidence="7">Amino-acid biosynthesis; L-threonine biosynthesis; L-threonine from L-aspartate: step 4/5.</text>
</comment>
<dbReference type="NCBIfam" id="TIGR00191">
    <property type="entry name" value="thrB"/>
    <property type="match status" value="1"/>
</dbReference>
<dbReference type="PANTHER" id="PTHR20861:SF1">
    <property type="entry name" value="HOMOSERINE KINASE"/>
    <property type="match status" value="1"/>
</dbReference>
<comment type="catalytic activity">
    <reaction evidence="7">
        <text>L-homoserine + ATP = O-phospho-L-homoserine + ADP + H(+)</text>
        <dbReference type="Rhea" id="RHEA:13985"/>
        <dbReference type="ChEBI" id="CHEBI:15378"/>
        <dbReference type="ChEBI" id="CHEBI:30616"/>
        <dbReference type="ChEBI" id="CHEBI:57476"/>
        <dbReference type="ChEBI" id="CHEBI:57590"/>
        <dbReference type="ChEBI" id="CHEBI:456216"/>
        <dbReference type="EC" id="2.7.1.39"/>
    </reaction>
</comment>
<dbReference type="InterPro" id="IPR000870">
    <property type="entry name" value="Homoserine_kinase"/>
</dbReference>
<comment type="function">
    <text evidence="7">Catalyzes the ATP-dependent phosphorylation of L-homoserine to L-homoserine phosphate.</text>
</comment>
<dbReference type="InterPro" id="IPR013750">
    <property type="entry name" value="GHMP_kinase_C_dom"/>
</dbReference>
<dbReference type="AlphaFoldDB" id="A0AAP4C6K0"/>
<comment type="caution">
    <text evidence="11">The sequence shown here is derived from an EMBL/GenBank/DDBJ whole genome shotgun (WGS) entry which is preliminary data.</text>
</comment>
<keyword evidence="5 7" id="KW-0418">Kinase</keyword>
<keyword evidence="4 7" id="KW-0547">Nucleotide-binding</keyword>
<feature type="domain" description="GHMP kinase N-terminal" evidence="9">
    <location>
        <begin position="83"/>
        <end position="168"/>
    </location>
</feature>
<dbReference type="HAMAP" id="MF_00384">
    <property type="entry name" value="Homoser_kinase"/>
    <property type="match status" value="1"/>
</dbReference>
<evidence type="ECO:0000256" key="3">
    <source>
        <dbReference type="ARBA" id="ARBA00022697"/>
    </source>
</evidence>
<evidence type="ECO:0000256" key="6">
    <source>
        <dbReference type="ARBA" id="ARBA00022840"/>
    </source>
</evidence>
<reference evidence="11" key="1">
    <citation type="submission" date="2023-05" db="EMBL/GenBank/DDBJ databases">
        <title>Cataloging the Phylogenetic Diversity of Human Bladder Bacteria.</title>
        <authorList>
            <person name="Du J."/>
        </authorList>
    </citation>
    <scope>NUCLEOTIDE SEQUENCE</scope>
    <source>
        <strain evidence="11">UMB9978</strain>
    </source>
</reference>
<dbReference type="Proteomes" id="UP001240483">
    <property type="component" value="Unassembled WGS sequence"/>
</dbReference>
<dbReference type="RefSeq" id="WP_285332359.1">
    <property type="nucleotide sequence ID" value="NZ_JASODW010000001.1"/>
</dbReference>
<dbReference type="EMBL" id="JASODW010000001">
    <property type="protein sequence ID" value="MDK6274375.1"/>
    <property type="molecule type" value="Genomic_DNA"/>
</dbReference>
<keyword evidence="7" id="KW-0963">Cytoplasm</keyword>
<dbReference type="PIRSF" id="PIRSF000676">
    <property type="entry name" value="Homoser_kin"/>
    <property type="match status" value="1"/>
</dbReference>
<proteinExistence type="inferred from homology"/>
<comment type="subcellular location">
    <subcellularLocation>
        <location evidence="7">Cytoplasm</location>
    </subcellularLocation>
</comment>
<evidence type="ECO:0000256" key="5">
    <source>
        <dbReference type="ARBA" id="ARBA00022777"/>
    </source>
</evidence>
<dbReference type="InterPro" id="IPR036554">
    <property type="entry name" value="GHMP_kinase_C_sf"/>
</dbReference>
<protein>
    <recommendedName>
        <fullName evidence="7 8">Homoserine kinase</fullName>
        <shortName evidence="7">HK</shortName>
        <shortName evidence="7">HSK</shortName>
        <ecNumber evidence="7 8">2.7.1.39</ecNumber>
    </recommendedName>
</protein>
<dbReference type="SUPFAM" id="SSF55060">
    <property type="entry name" value="GHMP Kinase, C-terminal domain"/>
    <property type="match status" value="1"/>
</dbReference>
<gene>
    <name evidence="7 11" type="primary">thrB</name>
    <name evidence="11" type="ORF">QP116_01200</name>
</gene>
<dbReference type="PANTHER" id="PTHR20861">
    <property type="entry name" value="HOMOSERINE/4-DIPHOSPHOCYTIDYL-2-C-METHYL-D-ERYTHRITOL KINASE"/>
    <property type="match status" value="1"/>
</dbReference>
<dbReference type="GO" id="GO:0005737">
    <property type="term" value="C:cytoplasm"/>
    <property type="evidence" value="ECO:0007669"/>
    <property type="project" value="UniProtKB-SubCell"/>
</dbReference>
<dbReference type="InterPro" id="IPR014721">
    <property type="entry name" value="Ribsml_uS5_D2-typ_fold_subgr"/>
</dbReference>
<evidence type="ECO:0000256" key="7">
    <source>
        <dbReference type="HAMAP-Rule" id="MF_00384"/>
    </source>
</evidence>
<evidence type="ECO:0000256" key="2">
    <source>
        <dbReference type="ARBA" id="ARBA00022679"/>
    </source>
</evidence>
<evidence type="ECO:0000256" key="1">
    <source>
        <dbReference type="ARBA" id="ARBA00022605"/>
    </source>
</evidence>
<comment type="caution">
    <text evidence="7">Lacks conserved residue(s) required for the propagation of feature annotation.</text>
</comment>
<keyword evidence="1 7" id="KW-0028">Amino-acid biosynthesis</keyword>
<dbReference type="Pfam" id="PF08544">
    <property type="entry name" value="GHMP_kinases_C"/>
    <property type="match status" value="1"/>
</dbReference>
<dbReference type="InterPro" id="IPR006204">
    <property type="entry name" value="GHMP_kinase_N_dom"/>
</dbReference>
<dbReference type="GO" id="GO:0009088">
    <property type="term" value="P:threonine biosynthetic process"/>
    <property type="evidence" value="ECO:0007669"/>
    <property type="project" value="UniProtKB-UniRule"/>
</dbReference>
<name>A0AAP4C6K0_9MICC</name>
<dbReference type="PRINTS" id="PR00958">
    <property type="entry name" value="HOMSERKINASE"/>
</dbReference>
<dbReference type="GO" id="GO:0004413">
    <property type="term" value="F:homoserine kinase activity"/>
    <property type="evidence" value="ECO:0007669"/>
    <property type="project" value="UniProtKB-UniRule"/>
</dbReference>